<dbReference type="InterPro" id="IPR017850">
    <property type="entry name" value="Alkaline_phosphatase_core_sf"/>
</dbReference>
<sequence length="89" mass="9991">MEQLKTKDLYKDTHFLFITDHGGVNKGHGGISMREMQIPWGIVGPKIKKQGLKDFYSSNKNTSLAIAKIFGIKKLPKSWTGQLPDGVFK</sequence>
<dbReference type="EMBL" id="JAKWBL010000003">
    <property type="protein sequence ID" value="MCH5599396.1"/>
    <property type="molecule type" value="Genomic_DNA"/>
</dbReference>
<evidence type="ECO:0000313" key="2">
    <source>
        <dbReference type="Proteomes" id="UP001202248"/>
    </source>
</evidence>
<evidence type="ECO:0008006" key="3">
    <source>
        <dbReference type="Google" id="ProtNLM"/>
    </source>
</evidence>
<evidence type="ECO:0000313" key="1">
    <source>
        <dbReference type="EMBL" id="MCH5599396.1"/>
    </source>
</evidence>
<accession>A0ABS9SM81</accession>
<keyword evidence="2" id="KW-1185">Reference proteome</keyword>
<organism evidence="1 2">
    <name type="scientific">Niabella ginsengisoli</name>
    <dbReference type="NCBI Taxonomy" id="522298"/>
    <lineage>
        <taxon>Bacteria</taxon>
        <taxon>Pseudomonadati</taxon>
        <taxon>Bacteroidota</taxon>
        <taxon>Chitinophagia</taxon>
        <taxon>Chitinophagales</taxon>
        <taxon>Chitinophagaceae</taxon>
        <taxon>Niabella</taxon>
    </lineage>
</organism>
<reference evidence="1 2" key="1">
    <citation type="submission" date="2022-02" db="EMBL/GenBank/DDBJ databases">
        <authorList>
            <person name="Min J."/>
        </authorList>
    </citation>
    <scope>NUCLEOTIDE SEQUENCE [LARGE SCALE GENOMIC DNA]</scope>
    <source>
        <strain evidence="1 2">GR10-1</strain>
    </source>
</reference>
<dbReference type="Gene3D" id="3.40.720.10">
    <property type="entry name" value="Alkaline Phosphatase, subunit A"/>
    <property type="match status" value="1"/>
</dbReference>
<gene>
    <name evidence="1" type="ORF">MKP09_16495</name>
</gene>
<name>A0ABS9SM81_9BACT</name>
<proteinExistence type="predicted"/>
<protein>
    <recommendedName>
        <fullName evidence="3">Sulfatase N-terminal domain-containing protein</fullName>
    </recommendedName>
</protein>
<dbReference type="SUPFAM" id="SSF53649">
    <property type="entry name" value="Alkaline phosphatase-like"/>
    <property type="match status" value="1"/>
</dbReference>
<dbReference type="Proteomes" id="UP001202248">
    <property type="component" value="Unassembled WGS sequence"/>
</dbReference>
<comment type="caution">
    <text evidence="1">The sequence shown here is derived from an EMBL/GenBank/DDBJ whole genome shotgun (WGS) entry which is preliminary data.</text>
</comment>